<dbReference type="InterPro" id="IPR016163">
    <property type="entry name" value="Ald_DH_C"/>
</dbReference>
<dbReference type="FunFam" id="3.40.605.10:FF:000004">
    <property type="entry name" value="Aldehyde dehydrogenase"/>
    <property type="match status" value="1"/>
</dbReference>
<dbReference type="GO" id="GO:0005737">
    <property type="term" value="C:cytoplasm"/>
    <property type="evidence" value="ECO:0007669"/>
    <property type="project" value="TreeGrafter"/>
</dbReference>
<evidence type="ECO:0000259" key="7">
    <source>
        <dbReference type="Pfam" id="PF00171"/>
    </source>
</evidence>
<proteinExistence type="inferred from homology"/>
<comment type="similarity">
    <text evidence="1 3 6">Belongs to the aldehyde dehydrogenase family.</text>
</comment>
<feature type="active site" evidence="4 5">
    <location>
        <position position="214"/>
    </location>
</feature>
<dbReference type="InterPro" id="IPR016160">
    <property type="entry name" value="Ald_DH_CS_CYS"/>
</dbReference>
<dbReference type="Gene3D" id="3.40.605.10">
    <property type="entry name" value="Aldehyde Dehydrogenase, Chain A, domain 1"/>
    <property type="match status" value="1"/>
</dbReference>
<evidence type="ECO:0000256" key="4">
    <source>
        <dbReference type="PIRSR" id="PIRSR036492-1"/>
    </source>
</evidence>
<name>A0A3R9RFZ4_9GAMM</name>
<dbReference type="PIRSF" id="PIRSF036492">
    <property type="entry name" value="ALDH"/>
    <property type="match status" value="1"/>
</dbReference>
<dbReference type="InterPro" id="IPR016162">
    <property type="entry name" value="Ald_DH_N"/>
</dbReference>
<dbReference type="Pfam" id="PF00171">
    <property type="entry name" value="Aldedh"/>
    <property type="match status" value="1"/>
</dbReference>
<dbReference type="PROSITE" id="PS00687">
    <property type="entry name" value="ALDEHYDE_DEHYDR_GLU"/>
    <property type="match status" value="1"/>
</dbReference>
<dbReference type="PANTHER" id="PTHR43570">
    <property type="entry name" value="ALDEHYDE DEHYDROGENASE"/>
    <property type="match status" value="1"/>
</dbReference>
<dbReference type="PANTHER" id="PTHR43570:SF16">
    <property type="entry name" value="ALDEHYDE DEHYDROGENASE TYPE III, ISOFORM Q"/>
    <property type="match status" value="1"/>
</dbReference>
<sequence>MEIEEMRDIKAIFDQQKNNFYSMDNSLAARIERLKILKKAIFNHEQAILEALAEDLGKSESFARSTEIDRVVAEIDFAVNNLEIWMEPEPISLSEELPSKSCFINREPFGVVYVIGPFNYPLNLTLIPVVGALAAGNTVFVKPANSTPETAKVIEKIINNNFPEEIAYCVRGDRSVGAQLQELPFDLIFFTGSPNVGSQIMQSAAKSLTPVILELGGKSPAIILEDANLDKAIERITKGKLANSGQTCVAPDYVYVDKKISEQVINRFVAEFSKYSELGVIGKLVTSSKVEELANMVNAVPEKLIFGGKYDTQKRYFQPTILKDVNWQDEIMKDEIFGPVLPILTFNSENEIAKTINQYHPNPLGVYVFSEKIDKAEELVNQIPAGDAEINDAYKHVTSLDIPFGGKGKSGMGEYHGKFSFEAFTHRKSVRIAN</sequence>
<accession>A0A3R9RFZ4</accession>
<dbReference type="InterPro" id="IPR029510">
    <property type="entry name" value="Ald_DH_CS_GLU"/>
</dbReference>
<dbReference type="GO" id="GO:0004029">
    <property type="term" value="F:aldehyde dehydrogenase (NAD+) activity"/>
    <property type="evidence" value="ECO:0007669"/>
    <property type="project" value="TreeGrafter"/>
</dbReference>
<feature type="domain" description="Aldehyde dehydrogenase" evidence="7">
    <location>
        <begin position="8"/>
        <end position="430"/>
    </location>
</feature>
<evidence type="ECO:0000256" key="5">
    <source>
        <dbReference type="PROSITE-ProRule" id="PRU10007"/>
    </source>
</evidence>
<dbReference type="PROSITE" id="PS00070">
    <property type="entry name" value="ALDEHYDE_DEHYDR_CYS"/>
    <property type="match status" value="1"/>
</dbReference>
<dbReference type="InterPro" id="IPR016161">
    <property type="entry name" value="Ald_DH/histidinol_DH"/>
</dbReference>
<reference evidence="8 9" key="1">
    <citation type="submission" date="2018-10" db="EMBL/GenBank/DDBJ databases">
        <title>GWAS and RNA-Seq identify cryptic mechanisms of antimicrobial resistance in Acinetobacter baumannii.</title>
        <authorList>
            <person name="Sahl J.W."/>
        </authorList>
    </citation>
    <scope>NUCLEOTIDE SEQUENCE [LARGE SCALE GENOMIC DNA]</scope>
    <source>
        <strain evidence="8 9">TG41018</strain>
    </source>
</reference>
<evidence type="ECO:0000256" key="1">
    <source>
        <dbReference type="ARBA" id="ARBA00009986"/>
    </source>
</evidence>
<evidence type="ECO:0000256" key="6">
    <source>
        <dbReference type="RuleBase" id="RU003345"/>
    </source>
</evidence>
<dbReference type="Gene3D" id="3.40.309.10">
    <property type="entry name" value="Aldehyde Dehydrogenase, Chain A, domain 2"/>
    <property type="match status" value="1"/>
</dbReference>
<dbReference type="CDD" id="cd07087">
    <property type="entry name" value="ALDH_F3-13-14_CALDH-like"/>
    <property type="match status" value="1"/>
</dbReference>
<evidence type="ECO:0000256" key="3">
    <source>
        <dbReference type="PIRNR" id="PIRNR036492"/>
    </source>
</evidence>
<comment type="caution">
    <text evidence="8">The sequence shown here is derived from an EMBL/GenBank/DDBJ whole genome shotgun (WGS) entry which is preliminary data.</text>
</comment>
<dbReference type="GO" id="GO:0006081">
    <property type="term" value="P:aldehyde metabolic process"/>
    <property type="evidence" value="ECO:0007669"/>
    <property type="project" value="InterPro"/>
</dbReference>
<evidence type="ECO:0000256" key="2">
    <source>
        <dbReference type="ARBA" id="ARBA00023002"/>
    </source>
</evidence>
<evidence type="ECO:0000313" key="9">
    <source>
        <dbReference type="Proteomes" id="UP000276905"/>
    </source>
</evidence>
<dbReference type="AlphaFoldDB" id="A0A3R9RFZ4"/>
<dbReference type="RefSeq" id="WP_125698575.1">
    <property type="nucleotide sequence ID" value="NZ_RFES01000003.1"/>
</dbReference>
<dbReference type="SUPFAM" id="SSF53720">
    <property type="entry name" value="ALDH-like"/>
    <property type="match status" value="1"/>
</dbReference>
<gene>
    <name evidence="8" type="ORF">EA756_06460</name>
</gene>
<organism evidence="8 9">
    <name type="scientific">Acinetobacter lactucae</name>
    <dbReference type="NCBI Taxonomy" id="1785128"/>
    <lineage>
        <taxon>Bacteria</taxon>
        <taxon>Pseudomonadati</taxon>
        <taxon>Pseudomonadota</taxon>
        <taxon>Gammaproteobacteria</taxon>
        <taxon>Moraxellales</taxon>
        <taxon>Moraxellaceae</taxon>
        <taxon>Acinetobacter</taxon>
        <taxon>Acinetobacter calcoaceticus/baumannii complex</taxon>
    </lineage>
</organism>
<feature type="active site" evidence="4">
    <location>
        <position position="248"/>
    </location>
</feature>
<keyword evidence="2 3" id="KW-0560">Oxidoreductase</keyword>
<evidence type="ECO:0000313" key="8">
    <source>
        <dbReference type="EMBL" id="RSO58823.1"/>
    </source>
</evidence>
<dbReference type="InterPro" id="IPR015590">
    <property type="entry name" value="Aldehyde_DH_dom"/>
</dbReference>
<dbReference type="InterPro" id="IPR012394">
    <property type="entry name" value="Aldehyde_DH_NAD(P)"/>
</dbReference>
<dbReference type="EMBL" id="RFES01000003">
    <property type="protein sequence ID" value="RSO58823.1"/>
    <property type="molecule type" value="Genomic_DNA"/>
</dbReference>
<protein>
    <recommendedName>
        <fullName evidence="3">Aldehyde dehydrogenase</fullName>
    </recommendedName>
</protein>
<dbReference type="Proteomes" id="UP000276905">
    <property type="component" value="Unassembled WGS sequence"/>
</dbReference>